<organism evidence="7 8">
    <name type="scientific">Neorhodopirellula pilleata</name>
    <dbReference type="NCBI Taxonomy" id="2714738"/>
    <lineage>
        <taxon>Bacteria</taxon>
        <taxon>Pseudomonadati</taxon>
        <taxon>Planctomycetota</taxon>
        <taxon>Planctomycetia</taxon>
        <taxon>Pirellulales</taxon>
        <taxon>Pirellulaceae</taxon>
        <taxon>Neorhodopirellula</taxon>
    </lineage>
</organism>
<dbReference type="EMBL" id="SJPM01000004">
    <property type="protein sequence ID" value="TWT97130.1"/>
    <property type="molecule type" value="Genomic_DNA"/>
</dbReference>
<dbReference type="InterPro" id="IPR013324">
    <property type="entry name" value="RNA_pol_sigma_r3/r4-like"/>
</dbReference>
<keyword evidence="4" id="KW-0804">Transcription</keyword>
<evidence type="ECO:0000313" key="8">
    <source>
        <dbReference type="Proteomes" id="UP000316213"/>
    </source>
</evidence>
<dbReference type="SUPFAM" id="SSF88946">
    <property type="entry name" value="Sigma2 domain of RNA polymerase sigma factors"/>
    <property type="match status" value="1"/>
</dbReference>
<keyword evidence="3" id="KW-0731">Sigma factor</keyword>
<proteinExistence type="inferred from homology"/>
<name>A0A5C6ACI0_9BACT</name>
<feature type="domain" description="RNA polymerase sigma factor 70 region 4 type 2" evidence="6">
    <location>
        <begin position="110"/>
        <end position="162"/>
    </location>
</feature>
<dbReference type="SUPFAM" id="SSF88659">
    <property type="entry name" value="Sigma3 and sigma4 domains of RNA polymerase sigma factors"/>
    <property type="match status" value="1"/>
</dbReference>
<dbReference type="RefSeq" id="WP_146577786.1">
    <property type="nucleotide sequence ID" value="NZ_SJPM01000004.1"/>
</dbReference>
<dbReference type="InterPro" id="IPR013249">
    <property type="entry name" value="RNA_pol_sigma70_r4_t2"/>
</dbReference>
<dbReference type="Gene3D" id="1.10.10.10">
    <property type="entry name" value="Winged helix-like DNA-binding domain superfamily/Winged helix DNA-binding domain"/>
    <property type="match status" value="1"/>
</dbReference>
<dbReference type="PANTHER" id="PTHR43133">
    <property type="entry name" value="RNA POLYMERASE ECF-TYPE SIGMA FACTO"/>
    <property type="match status" value="1"/>
</dbReference>
<evidence type="ECO:0000259" key="5">
    <source>
        <dbReference type="Pfam" id="PF04542"/>
    </source>
</evidence>
<dbReference type="Pfam" id="PF08281">
    <property type="entry name" value="Sigma70_r4_2"/>
    <property type="match status" value="1"/>
</dbReference>
<protein>
    <submittedName>
        <fullName evidence="7">RNA polymerase sigma factor SigM</fullName>
    </submittedName>
</protein>
<evidence type="ECO:0000256" key="3">
    <source>
        <dbReference type="ARBA" id="ARBA00023082"/>
    </source>
</evidence>
<dbReference type="InterPro" id="IPR007627">
    <property type="entry name" value="RNA_pol_sigma70_r2"/>
</dbReference>
<dbReference type="InterPro" id="IPR013325">
    <property type="entry name" value="RNA_pol_sigma_r2"/>
</dbReference>
<dbReference type="Pfam" id="PF04542">
    <property type="entry name" value="Sigma70_r2"/>
    <property type="match status" value="1"/>
</dbReference>
<dbReference type="InterPro" id="IPR014284">
    <property type="entry name" value="RNA_pol_sigma-70_dom"/>
</dbReference>
<dbReference type="InterPro" id="IPR036388">
    <property type="entry name" value="WH-like_DNA-bd_sf"/>
</dbReference>
<dbReference type="PANTHER" id="PTHR43133:SF51">
    <property type="entry name" value="RNA POLYMERASE SIGMA FACTOR"/>
    <property type="match status" value="1"/>
</dbReference>
<dbReference type="GO" id="GO:0016987">
    <property type="term" value="F:sigma factor activity"/>
    <property type="evidence" value="ECO:0007669"/>
    <property type="project" value="UniProtKB-KW"/>
</dbReference>
<comment type="caution">
    <text evidence="7">The sequence shown here is derived from an EMBL/GenBank/DDBJ whole genome shotgun (WGS) entry which is preliminary data.</text>
</comment>
<evidence type="ECO:0000313" key="7">
    <source>
        <dbReference type="EMBL" id="TWT97130.1"/>
    </source>
</evidence>
<dbReference type="Proteomes" id="UP000316213">
    <property type="component" value="Unassembled WGS sequence"/>
</dbReference>
<evidence type="ECO:0000256" key="4">
    <source>
        <dbReference type="ARBA" id="ARBA00023163"/>
    </source>
</evidence>
<dbReference type="Gene3D" id="1.10.1740.10">
    <property type="match status" value="1"/>
</dbReference>
<sequence>MDATTLFEILIRENTDMLLAYIRSGVRDQHAVDDLYQETVLTAWKRLDTYDRDRPIGPWLRGIAGKMMLAYYRKTSRTDKPIDEEALQWLNERFVAIGSLEGDTFHDKLAALRECIGSLPETYQRPITMRYTEQRAWGEIESMLNLAKETLKKRLARGKARLADCLENKLGLGETS</sequence>
<keyword evidence="2" id="KW-0805">Transcription regulation</keyword>
<dbReference type="OrthoDB" id="9797134at2"/>
<dbReference type="AlphaFoldDB" id="A0A5C6ACI0"/>
<gene>
    <name evidence="7" type="primary">sigM_3</name>
    <name evidence="7" type="ORF">Pla100_22790</name>
</gene>
<keyword evidence="8" id="KW-1185">Reference proteome</keyword>
<evidence type="ECO:0000256" key="2">
    <source>
        <dbReference type="ARBA" id="ARBA00023015"/>
    </source>
</evidence>
<evidence type="ECO:0000256" key="1">
    <source>
        <dbReference type="ARBA" id="ARBA00010641"/>
    </source>
</evidence>
<dbReference type="GO" id="GO:0006352">
    <property type="term" value="P:DNA-templated transcription initiation"/>
    <property type="evidence" value="ECO:0007669"/>
    <property type="project" value="InterPro"/>
</dbReference>
<feature type="domain" description="RNA polymerase sigma-70 region 2" evidence="5">
    <location>
        <begin position="10"/>
        <end position="78"/>
    </location>
</feature>
<dbReference type="InterPro" id="IPR039425">
    <property type="entry name" value="RNA_pol_sigma-70-like"/>
</dbReference>
<reference evidence="7 8" key="1">
    <citation type="submission" date="2019-02" db="EMBL/GenBank/DDBJ databases">
        <title>Deep-cultivation of Planctomycetes and their phenomic and genomic characterization uncovers novel biology.</title>
        <authorList>
            <person name="Wiegand S."/>
            <person name="Jogler M."/>
            <person name="Boedeker C."/>
            <person name="Pinto D."/>
            <person name="Vollmers J."/>
            <person name="Rivas-Marin E."/>
            <person name="Kohn T."/>
            <person name="Peeters S.H."/>
            <person name="Heuer A."/>
            <person name="Rast P."/>
            <person name="Oberbeckmann S."/>
            <person name="Bunk B."/>
            <person name="Jeske O."/>
            <person name="Meyerdierks A."/>
            <person name="Storesund J.E."/>
            <person name="Kallscheuer N."/>
            <person name="Luecker S."/>
            <person name="Lage O.M."/>
            <person name="Pohl T."/>
            <person name="Merkel B.J."/>
            <person name="Hornburger P."/>
            <person name="Mueller R.-W."/>
            <person name="Bruemmer F."/>
            <person name="Labrenz M."/>
            <person name="Spormann A.M."/>
            <person name="Op Den Camp H."/>
            <person name="Overmann J."/>
            <person name="Amann R."/>
            <person name="Jetten M.S.M."/>
            <person name="Mascher T."/>
            <person name="Medema M.H."/>
            <person name="Devos D.P."/>
            <person name="Kaster A.-K."/>
            <person name="Ovreas L."/>
            <person name="Rohde M."/>
            <person name="Galperin M.Y."/>
            <person name="Jogler C."/>
        </authorList>
    </citation>
    <scope>NUCLEOTIDE SEQUENCE [LARGE SCALE GENOMIC DNA]</scope>
    <source>
        <strain evidence="7 8">Pla100</strain>
    </source>
</reference>
<comment type="similarity">
    <text evidence="1">Belongs to the sigma-70 factor family. ECF subfamily.</text>
</comment>
<accession>A0A5C6ACI0</accession>
<evidence type="ECO:0000259" key="6">
    <source>
        <dbReference type="Pfam" id="PF08281"/>
    </source>
</evidence>
<dbReference type="GO" id="GO:0003677">
    <property type="term" value="F:DNA binding"/>
    <property type="evidence" value="ECO:0007669"/>
    <property type="project" value="InterPro"/>
</dbReference>
<dbReference type="NCBIfam" id="TIGR02937">
    <property type="entry name" value="sigma70-ECF"/>
    <property type="match status" value="1"/>
</dbReference>